<keyword evidence="2" id="KW-0812">Transmembrane</keyword>
<reference evidence="3" key="1">
    <citation type="journal article" date="2015" name="Nature">
        <title>Complex archaea that bridge the gap between prokaryotes and eukaryotes.</title>
        <authorList>
            <person name="Spang A."/>
            <person name="Saw J.H."/>
            <person name="Jorgensen S.L."/>
            <person name="Zaremba-Niedzwiedzka K."/>
            <person name="Martijn J."/>
            <person name="Lind A.E."/>
            <person name="van Eijk R."/>
            <person name="Schleper C."/>
            <person name="Guy L."/>
            <person name="Ettema T.J."/>
        </authorList>
    </citation>
    <scope>NUCLEOTIDE SEQUENCE</scope>
</reference>
<evidence type="ECO:0000313" key="3">
    <source>
        <dbReference type="EMBL" id="KKN08962.1"/>
    </source>
</evidence>
<proteinExistence type="predicted"/>
<keyword evidence="2" id="KW-1133">Transmembrane helix</keyword>
<evidence type="ECO:0000256" key="1">
    <source>
        <dbReference type="SAM" id="MobiDB-lite"/>
    </source>
</evidence>
<dbReference type="AlphaFoldDB" id="A0A0F9NAK1"/>
<protein>
    <submittedName>
        <fullName evidence="3">Uncharacterized protein</fullName>
    </submittedName>
</protein>
<sequence>MDTLWEMLLVSAVVILGLAGMAIGLIVVLKVMRQNSEYADRIMARDWPSYAGYVLNSPEMWNQRIQVMPEKRVKRPEPPTEPAFQEDAVDESDPNAVETVNLT</sequence>
<evidence type="ECO:0000256" key="2">
    <source>
        <dbReference type="SAM" id="Phobius"/>
    </source>
</evidence>
<feature type="region of interest" description="Disordered" evidence="1">
    <location>
        <begin position="71"/>
        <end position="103"/>
    </location>
</feature>
<feature type="transmembrane region" description="Helical" evidence="2">
    <location>
        <begin position="6"/>
        <end position="29"/>
    </location>
</feature>
<dbReference type="EMBL" id="LAZR01004399">
    <property type="protein sequence ID" value="KKN08962.1"/>
    <property type="molecule type" value="Genomic_DNA"/>
</dbReference>
<name>A0A0F9NAK1_9ZZZZ</name>
<organism evidence="3">
    <name type="scientific">marine sediment metagenome</name>
    <dbReference type="NCBI Taxonomy" id="412755"/>
    <lineage>
        <taxon>unclassified sequences</taxon>
        <taxon>metagenomes</taxon>
        <taxon>ecological metagenomes</taxon>
    </lineage>
</organism>
<keyword evidence="2" id="KW-0472">Membrane</keyword>
<accession>A0A0F9NAK1</accession>
<gene>
    <name evidence="3" type="ORF">LCGC14_1051510</name>
</gene>
<comment type="caution">
    <text evidence="3">The sequence shown here is derived from an EMBL/GenBank/DDBJ whole genome shotgun (WGS) entry which is preliminary data.</text>
</comment>